<dbReference type="CDD" id="cd00009">
    <property type="entry name" value="AAA"/>
    <property type="match status" value="1"/>
</dbReference>
<dbReference type="SUPFAM" id="SSF52540">
    <property type="entry name" value="P-loop containing nucleoside triphosphate hydrolases"/>
    <property type="match status" value="1"/>
</dbReference>
<dbReference type="RefSeq" id="WP_146522533.1">
    <property type="nucleotide sequence ID" value="NZ_CP151726.1"/>
</dbReference>
<evidence type="ECO:0000259" key="1">
    <source>
        <dbReference type="Pfam" id="PF07726"/>
    </source>
</evidence>
<protein>
    <submittedName>
        <fullName evidence="3">Holliday junction ATP-dependent DNA helicase RuvB</fullName>
        <ecNumber evidence="3">3.6.4.12</ecNumber>
    </submittedName>
</protein>
<feature type="domain" description="ATPase AAA-3" evidence="1">
    <location>
        <begin position="48"/>
        <end position="177"/>
    </location>
</feature>
<keyword evidence="4" id="KW-1185">Reference proteome</keyword>
<dbReference type="Gene3D" id="1.10.8.80">
    <property type="entry name" value="Magnesium chelatase subunit I, C-Terminal domain"/>
    <property type="match status" value="1"/>
</dbReference>
<dbReference type="OrthoDB" id="9808397at2"/>
<sequence length="322" mass="35545" precursor="true">MNLITENEFTASASPPDVSSLREYLRGVLLGKEQQIDLVIACLLSRGHLLLDDLPGTGKTTLAKAIADGIHGRLARVQCTPDLMPADITGFSMFNQKTREFEFHPGPVFADVLLADELNRTTPRTQSALLEAMAERQVTIDGEAQSLSPTFFVIATQNPIDSHGAYPLPEAQLDRFAIKLRIGYPDREAQRRILQREVRDWTVASDERAITQSPLSLADLQQLQRTAQSVHVHPRVADYLIDLVEAGRADEAVELGVSPRGMMSWQAIAQAWAMLKGRDFVTPTDVADVAHPVLSVRLLTRGESVDNVINRIMSTVAAPEYK</sequence>
<keyword evidence="3" id="KW-0067">ATP-binding</keyword>
<name>A0A5C6A5W6_9BACT</name>
<gene>
    <name evidence="3" type="primary">ruvB_2</name>
    <name evidence="3" type="ORF">Pla52n_55520</name>
</gene>
<dbReference type="EMBL" id="SJPN01000007">
    <property type="protein sequence ID" value="TWT94727.1"/>
    <property type="molecule type" value="Genomic_DNA"/>
</dbReference>
<dbReference type="PIRSF" id="PIRSF002849">
    <property type="entry name" value="AAA_ATPase_chaperone_MoxR_prd"/>
    <property type="match status" value="1"/>
</dbReference>
<dbReference type="Pfam" id="PF17863">
    <property type="entry name" value="AAA_lid_2"/>
    <property type="match status" value="1"/>
</dbReference>
<comment type="caution">
    <text evidence="3">The sequence shown here is derived from an EMBL/GenBank/DDBJ whole genome shotgun (WGS) entry which is preliminary data.</text>
</comment>
<dbReference type="InterPro" id="IPR050764">
    <property type="entry name" value="CbbQ/NirQ/NorQ/GpvN"/>
</dbReference>
<dbReference type="AlphaFoldDB" id="A0A5C6A5W6"/>
<dbReference type="InterPro" id="IPR011703">
    <property type="entry name" value="ATPase_AAA-3"/>
</dbReference>
<evidence type="ECO:0000259" key="2">
    <source>
        <dbReference type="Pfam" id="PF17863"/>
    </source>
</evidence>
<accession>A0A5C6A5W6</accession>
<dbReference type="PANTHER" id="PTHR42759">
    <property type="entry name" value="MOXR FAMILY PROTEIN"/>
    <property type="match status" value="1"/>
</dbReference>
<keyword evidence="3" id="KW-0378">Hydrolase</keyword>
<dbReference type="PANTHER" id="PTHR42759:SF5">
    <property type="entry name" value="METHANOL DEHYDROGENASE REGULATOR"/>
    <property type="match status" value="1"/>
</dbReference>
<dbReference type="InterPro" id="IPR027417">
    <property type="entry name" value="P-loop_NTPase"/>
</dbReference>
<dbReference type="GO" id="GO:0005524">
    <property type="term" value="F:ATP binding"/>
    <property type="evidence" value="ECO:0007669"/>
    <property type="project" value="InterPro"/>
</dbReference>
<evidence type="ECO:0000313" key="4">
    <source>
        <dbReference type="Proteomes" id="UP000320176"/>
    </source>
</evidence>
<dbReference type="GO" id="GO:0016887">
    <property type="term" value="F:ATP hydrolysis activity"/>
    <property type="evidence" value="ECO:0007669"/>
    <property type="project" value="InterPro"/>
</dbReference>
<dbReference type="Pfam" id="PF07726">
    <property type="entry name" value="AAA_3"/>
    <property type="match status" value="1"/>
</dbReference>
<dbReference type="InterPro" id="IPR041628">
    <property type="entry name" value="ChlI/MoxR_AAA_lid"/>
</dbReference>
<dbReference type="EC" id="3.6.4.12" evidence="3"/>
<keyword evidence="3" id="KW-0347">Helicase</keyword>
<proteinExistence type="predicted"/>
<dbReference type="Gene3D" id="3.40.50.300">
    <property type="entry name" value="P-loop containing nucleotide triphosphate hydrolases"/>
    <property type="match status" value="1"/>
</dbReference>
<feature type="domain" description="ChlI/MoxR AAA lid" evidence="2">
    <location>
        <begin position="246"/>
        <end position="301"/>
    </location>
</feature>
<organism evidence="3 4">
    <name type="scientific">Stieleria varia</name>
    <dbReference type="NCBI Taxonomy" id="2528005"/>
    <lineage>
        <taxon>Bacteria</taxon>
        <taxon>Pseudomonadati</taxon>
        <taxon>Planctomycetota</taxon>
        <taxon>Planctomycetia</taxon>
        <taxon>Pirellulales</taxon>
        <taxon>Pirellulaceae</taxon>
        <taxon>Stieleria</taxon>
    </lineage>
</organism>
<keyword evidence="3" id="KW-0547">Nucleotide-binding</keyword>
<evidence type="ECO:0000313" key="3">
    <source>
        <dbReference type="EMBL" id="TWT94727.1"/>
    </source>
</evidence>
<dbReference type="Proteomes" id="UP000320176">
    <property type="component" value="Unassembled WGS sequence"/>
</dbReference>
<reference evidence="3 4" key="1">
    <citation type="submission" date="2019-02" db="EMBL/GenBank/DDBJ databases">
        <title>Deep-cultivation of Planctomycetes and their phenomic and genomic characterization uncovers novel biology.</title>
        <authorList>
            <person name="Wiegand S."/>
            <person name="Jogler M."/>
            <person name="Boedeker C."/>
            <person name="Pinto D."/>
            <person name="Vollmers J."/>
            <person name="Rivas-Marin E."/>
            <person name="Kohn T."/>
            <person name="Peeters S.H."/>
            <person name="Heuer A."/>
            <person name="Rast P."/>
            <person name="Oberbeckmann S."/>
            <person name="Bunk B."/>
            <person name="Jeske O."/>
            <person name="Meyerdierks A."/>
            <person name="Storesund J.E."/>
            <person name="Kallscheuer N."/>
            <person name="Luecker S."/>
            <person name="Lage O.M."/>
            <person name="Pohl T."/>
            <person name="Merkel B.J."/>
            <person name="Hornburger P."/>
            <person name="Mueller R.-W."/>
            <person name="Bruemmer F."/>
            <person name="Labrenz M."/>
            <person name="Spormann A.M."/>
            <person name="Op Den Camp H."/>
            <person name="Overmann J."/>
            <person name="Amann R."/>
            <person name="Jetten M.S.M."/>
            <person name="Mascher T."/>
            <person name="Medema M.H."/>
            <person name="Devos D.P."/>
            <person name="Kaster A.-K."/>
            <person name="Ovreas L."/>
            <person name="Rohde M."/>
            <person name="Galperin M.Y."/>
            <person name="Jogler C."/>
        </authorList>
    </citation>
    <scope>NUCLEOTIDE SEQUENCE [LARGE SCALE GENOMIC DNA]</scope>
    <source>
        <strain evidence="3 4">Pla52n</strain>
    </source>
</reference>
<dbReference type="GO" id="GO:0003678">
    <property type="term" value="F:DNA helicase activity"/>
    <property type="evidence" value="ECO:0007669"/>
    <property type="project" value="UniProtKB-EC"/>
</dbReference>